<evidence type="ECO:0000256" key="1">
    <source>
        <dbReference type="SAM" id="MobiDB-lite"/>
    </source>
</evidence>
<feature type="transmembrane region" description="Helical" evidence="2">
    <location>
        <begin position="53"/>
        <end position="71"/>
    </location>
</feature>
<name>A0A0H3ZME6_9GAMM</name>
<dbReference type="AlphaFoldDB" id="A0A0H3ZME6"/>
<feature type="region of interest" description="Disordered" evidence="1">
    <location>
        <begin position="1"/>
        <end position="31"/>
    </location>
</feature>
<accession>A0A0H3ZME6</accession>
<evidence type="ECO:0000256" key="2">
    <source>
        <dbReference type="SAM" id="Phobius"/>
    </source>
</evidence>
<evidence type="ECO:0000313" key="3">
    <source>
        <dbReference type="EMBL" id="AKN37438.1"/>
    </source>
</evidence>
<sequence length="73" mass="6948">MIPAIGGGLSAGGSMPISAGGGSAGPSEATATNSIGGIRNGAINFGGSGWQQLASNLPLIVLGLGVVWAVTRK</sequence>
<feature type="compositionally biased region" description="Gly residues" evidence="1">
    <location>
        <begin position="1"/>
        <end position="11"/>
    </location>
</feature>
<keyword evidence="2" id="KW-0812">Transmembrane</keyword>
<keyword evidence="2" id="KW-1133">Transmembrane helix</keyword>
<proteinExistence type="predicted"/>
<protein>
    <submittedName>
        <fullName evidence="3">Uncharacterized protein</fullName>
    </submittedName>
</protein>
<dbReference type="EMBL" id="KP795537">
    <property type="protein sequence ID" value="AKN37438.1"/>
    <property type="molecule type" value="Genomic_DNA"/>
</dbReference>
<reference evidence="3" key="1">
    <citation type="journal article" date="2015" name="MBio">
        <title>Eco-Evolutionary Dynamics of Episomes among Ecologically Cohesive Bacterial Populations.</title>
        <authorList>
            <person name="Xue H."/>
            <person name="Cordero O.X."/>
            <person name="Camas F.M."/>
            <person name="Trimble W."/>
            <person name="Meyer F."/>
            <person name="Guglielmini J."/>
            <person name="Rocha E.P."/>
            <person name="Polz M.F."/>
        </authorList>
    </citation>
    <scope>NUCLEOTIDE SEQUENCE</scope>
    <source>
        <strain evidence="3">FF_472</strain>
    </source>
</reference>
<keyword evidence="2" id="KW-0472">Membrane</keyword>
<organism evidence="3">
    <name type="scientific">Enterovibrio norvegicus</name>
    <dbReference type="NCBI Taxonomy" id="188144"/>
    <lineage>
        <taxon>Bacteria</taxon>
        <taxon>Pseudomonadati</taxon>
        <taxon>Pseudomonadota</taxon>
        <taxon>Gammaproteobacteria</taxon>
        <taxon>Vibrionales</taxon>
        <taxon>Vibrionaceae</taxon>
        <taxon>Enterovibrio</taxon>
    </lineage>
</organism>